<dbReference type="GO" id="GO:0006879">
    <property type="term" value="P:intracellular iron ion homeostasis"/>
    <property type="evidence" value="ECO:0007669"/>
    <property type="project" value="TreeGrafter"/>
</dbReference>
<dbReference type="PANTHER" id="PTHR16821:SF2">
    <property type="entry name" value="FRATAXIN, MITOCHONDRIAL"/>
    <property type="match status" value="1"/>
</dbReference>
<organism evidence="4 5">
    <name type="scientific">Malus baccata</name>
    <name type="common">Siberian crab apple</name>
    <name type="synonym">Pyrus baccata</name>
    <dbReference type="NCBI Taxonomy" id="106549"/>
    <lineage>
        <taxon>Eukaryota</taxon>
        <taxon>Viridiplantae</taxon>
        <taxon>Streptophyta</taxon>
        <taxon>Embryophyta</taxon>
        <taxon>Tracheophyta</taxon>
        <taxon>Spermatophyta</taxon>
        <taxon>Magnoliopsida</taxon>
        <taxon>eudicotyledons</taxon>
        <taxon>Gunneridae</taxon>
        <taxon>Pentapetalae</taxon>
        <taxon>rosids</taxon>
        <taxon>fabids</taxon>
        <taxon>Rosales</taxon>
        <taxon>Rosaceae</taxon>
        <taxon>Amygdaloideae</taxon>
        <taxon>Maleae</taxon>
        <taxon>Malus</taxon>
    </lineage>
</organism>
<gene>
    <name evidence="4" type="ORF">C1H46_038072</name>
</gene>
<dbReference type="InterPro" id="IPR002908">
    <property type="entry name" value="Frataxin/CyaY"/>
</dbReference>
<dbReference type="PANTHER" id="PTHR16821">
    <property type="entry name" value="FRATAXIN"/>
    <property type="match status" value="1"/>
</dbReference>
<keyword evidence="2" id="KW-0406">Ion transport</keyword>
<proteinExistence type="inferred from homology"/>
<comment type="caution">
    <text evidence="4">The sequence shown here is derived from an EMBL/GenBank/DDBJ whole genome shotgun (WGS) entry which is preliminary data.</text>
</comment>
<dbReference type="SUPFAM" id="SSF55387">
    <property type="entry name" value="Frataxin/Nqo15-like"/>
    <property type="match status" value="1"/>
</dbReference>
<dbReference type="GO" id="GO:0008198">
    <property type="term" value="F:ferrous iron binding"/>
    <property type="evidence" value="ECO:0007669"/>
    <property type="project" value="TreeGrafter"/>
</dbReference>
<dbReference type="PRINTS" id="PR00904">
    <property type="entry name" value="FRATAXIN"/>
</dbReference>
<protein>
    <recommendedName>
        <fullName evidence="6">Ferroxidase</fullName>
    </recommendedName>
</protein>
<evidence type="ECO:0008006" key="6">
    <source>
        <dbReference type="Google" id="ProtNLM"/>
    </source>
</evidence>
<keyword evidence="3" id="KW-0408">Iron</keyword>
<dbReference type="GO" id="GO:0008199">
    <property type="term" value="F:ferric iron binding"/>
    <property type="evidence" value="ECO:0007669"/>
    <property type="project" value="InterPro"/>
</dbReference>
<evidence type="ECO:0000256" key="1">
    <source>
        <dbReference type="ARBA" id="ARBA00008183"/>
    </source>
</evidence>
<reference evidence="4 5" key="1">
    <citation type="journal article" date="2019" name="G3 (Bethesda)">
        <title>Sequencing of a Wild Apple (Malus baccata) Genome Unravels the Differences Between Cultivated and Wild Apple Species Regarding Disease Resistance and Cold Tolerance.</title>
        <authorList>
            <person name="Chen X."/>
        </authorList>
    </citation>
    <scope>NUCLEOTIDE SEQUENCE [LARGE SCALE GENOMIC DNA]</scope>
    <source>
        <strain evidence="5">cv. Shandingzi</strain>
        <tissue evidence="4">Leaves</tissue>
    </source>
</reference>
<name>A0A540KQA3_MALBA</name>
<comment type="similarity">
    <text evidence="1">Belongs to the frataxin family.</text>
</comment>
<dbReference type="PROSITE" id="PS01344">
    <property type="entry name" value="FRATAXIN_1"/>
    <property type="match status" value="1"/>
</dbReference>
<dbReference type="GO" id="GO:0051537">
    <property type="term" value="F:2 iron, 2 sulfur cluster binding"/>
    <property type="evidence" value="ECO:0007669"/>
    <property type="project" value="TreeGrafter"/>
</dbReference>
<dbReference type="STRING" id="106549.A0A540KQA3"/>
<dbReference type="Proteomes" id="UP000315295">
    <property type="component" value="Unassembled WGS sequence"/>
</dbReference>
<keyword evidence="2" id="KW-0410">Iron transport</keyword>
<dbReference type="NCBIfam" id="TIGR03421">
    <property type="entry name" value="FeS_CyaY"/>
    <property type="match status" value="1"/>
</dbReference>
<evidence type="ECO:0000313" key="5">
    <source>
        <dbReference type="Proteomes" id="UP000315295"/>
    </source>
</evidence>
<dbReference type="GO" id="GO:0004322">
    <property type="term" value="F:ferroxidase activity"/>
    <property type="evidence" value="ECO:0007669"/>
    <property type="project" value="TreeGrafter"/>
</dbReference>
<keyword evidence="5" id="KW-1185">Reference proteome</keyword>
<dbReference type="SMART" id="SM01219">
    <property type="entry name" value="Frataxin_Cyay"/>
    <property type="match status" value="1"/>
</dbReference>
<evidence type="ECO:0000256" key="2">
    <source>
        <dbReference type="ARBA" id="ARBA00022496"/>
    </source>
</evidence>
<dbReference type="AlphaFoldDB" id="A0A540KQA3"/>
<evidence type="ECO:0000256" key="3">
    <source>
        <dbReference type="ARBA" id="ARBA00023004"/>
    </source>
</evidence>
<dbReference type="InterPro" id="IPR020895">
    <property type="entry name" value="Frataxin_CS"/>
</dbReference>
<dbReference type="InterPro" id="IPR036524">
    <property type="entry name" value="Frataxin/CyaY_sf"/>
</dbReference>
<evidence type="ECO:0000313" key="4">
    <source>
        <dbReference type="EMBL" id="TQD76398.1"/>
    </source>
</evidence>
<dbReference type="EMBL" id="VIEB01001032">
    <property type="protein sequence ID" value="TQD76398.1"/>
    <property type="molecule type" value="Genomic_DNA"/>
</dbReference>
<accession>A0A540KQA3</accession>
<dbReference type="GO" id="GO:0034986">
    <property type="term" value="F:iron chaperone activity"/>
    <property type="evidence" value="ECO:0007669"/>
    <property type="project" value="TreeGrafter"/>
</dbReference>
<dbReference type="GO" id="GO:0006826">
    <property type="term" value="P:iron ion transport"/>
    <property type="evidence" value="ECO:0007669"/>
    <property type="project" value="UniProtKB-KW"/>
</dbReference>
<dbReference type="Pfam" id="PF01491">
    <property type="entry name" value="Frataxin_Cyay"/>
    <property type="match status" value="1"/>
</dbReference>
<dbReference type="GO" id="GO:0005739">
    <property type="term" value="C:mitochondrion"/>
    <property type="evidence" value="ECO:0007669"/>
    <property type="project" value="TreeGrafter"/>
</dbReference>
<dbReference type="PROSITE" id="PS50810">
    <property type="entry name" value="FRATAXIN_2"/>
    <property type="match status" value="1"/>
</dbReference>
<keyword evidence="2" id="KW-0813">Transport</keyword>
<dbReference type="GO" id="GO:0016226">
    <property type="term" value="P:iron-sulfur cluster assembly"/>
    <property type="evidence" value="ECO:0007669"/>
    <property type="project" value="InterPro"/>
</dbReference>
<sequence>MASKLLPLRRLSKRLLKPPSSPSSSSTASRSCLHILEASKSPHLSQNSHDGPCHWIASRSFCSSPLNLDDDTQIPAAIDYHTVLPEDEFHRLADSTIQDLQEKFEEYGDSVQVDDFDIDYGNEVLTLKLGDHGTYVLNKQTPNRQIWLSSPVRLSKCL</sequence>
<dbReference type="Gene3D" id="3.30.920.10">
    <property type="entry name" value="Frataxin/CyaY"/>
    <property type="match status" value="1"/>
</dbReference>